<sequence length="79" mass="9047">MGGGIEKKGGGMAKEILAIPEEFLADVIRVIRAGLEHVDYCYSETREQLNKWCDEETQYLSVEFTDDEWEKLKHPPMDG</sequence>
<protein>
    <submittedName>
        <fullName evidence="1">Uncharacterized protein</fullName>
    </submittedName>
</protein>
<dbReference type="EMBL" id="LAZR01003377">
    <property type="protein sequence ID" value="KKN18972.1"/>
    <property type="molecule type" value="Genomic_DNA"/>
</dbReference>
<reference evidence="1" key="1">
    <citation type="journal article" date="2015" name="Nature">
        <title>Complex archaea that bridge the gap between prokaryotes and eukaryotes.</title>
        <authorList>
            <person name="Spang A."/>
            <person name="Saw J.H."/>
            <person name="Jorgensen S.L."/>
            <person name="Zaremba-Niedzwiedzka K."/>
            <person name="Martijn J."/>
            <person name="Lind A.E."/>
            <person name="van Eijk R."/>
            <person name="Schleper C."/>
            <person name="Guy L."/>
            <person name="Ettema T.J."/>
        </authorList>
    </citation>
    <scope>NUCLEOTIDE SEQUENCE</scope>
</reference>
<organism evidence="1">
    <name type="scientific">marine sediment metagenome</name>
    <dbReference type="NCBI Taxonomy" id="412755"/>
    <lineage>
        <taxon>unclassified sequences</taxon>
        <taxon>metagenomes</taxon>
        <taxon>ecological metagenomes</taxon>
    </lineage>
</organism>
<gene>
    <name evidence="1" type="ORF">LCGC14_0950210</name>
</gene>
<proteinExistence type="predicted"/>
<comment type="caution">
    <text evidence="1">The sequence shown here is derived from an EMBL/GenBank/DDBJ whole genome shotgun (WGS) entry which is preliminary data.</text>
</comment>
<name>A0A0F9P3M4_9ZZZZ</name>
<evidence type="ECO:0000313" key="1">
    <source>
        <dbReference type="EMBL" id="KKN18972.1"/>
    </source>
</evidence>
<dbReference type="AlphaFoldDB" id="A0A0F9P3M4"/>
<accession>A0A0F9P3M4</accession>